<dbReference type="AlphaFoldDB" id="A0A5K7YLR0"/>
<evidence type="ECO:0000256" key="1">
    <source>
        <dbReference type="SAM" id="MobiDB-lite"/>
    </source>
</evidence>
<evidence type="ECO:0000313" key="2">
    <source>
        <dbReference type="EMBL" id="BBO69170.1"/>
    </source>
</evidence>
<dbReference type="EMBL" id="AP021874">
    <property type="protein sequence ID" value="BBO69170.1"/>
    <property type="molecule type" value="Genomic_DNA"/>
</dbReference>
<dbReference type="Proteomes" id="UP000427906">
    <property type="component" value="Chromosome"/>
</dbReference>
<gene>
    <name evidence="2" type="ORF">DSCA_31000</name>
</gene>
<feature type="compositionally biased region" description="Basic and acidic residues" evidence="1">
    <location>
        <begin position="61"/>
        <end position="73"/>
    </location>
</feature>
<proteinExistence type="predicted"/>
<reference evidence="2 3" key="1">
    <citation type="submission" date="2019-11" db="EMBL/GenBank/DDBJ databases">
        <title>Comparative genomics of hydrocarbon-degrading Desulfosarcina strains.</title>
        <authorList>
            <person name="Watanabe M."/>
            <person name="Kojima H."/>
            <person name="Fukui M."/>
        </authorList>
    </citation>
    <scope>NUCLEOTIDE SEQUENCE [LARGE SCALE GENOMIC DNA]</scope>
    <source>
        <strain evidence="2 3">PL12</strain>
    </source>
</reference>
<feature type="region of interest" description="Disordered" evidence="1">
    <location>
        <begin position="44"/>
        <end position="80"/>
    </location>
</feature>
<protein>
    <submittedName>
        <fullName evidence="2">Uncharacterized protein</fullName>
    </submittedName>
</protein>
<dbReference type="KEGG" id="dalk:DSCA_31000"/>
<keyword evidence="3" id="KW-1185">Reference proteome</keyword>
<name>A0A5K7YLR0_9BACT</name>
<sequence>MAASETVAFYLNRLKVEANITMIQILNENKKLVGPLLPYTGQMSSPKADWGAPEKGLGKGYRQDRIEPGRPEARGSVQIR</sequence>
<accession>A0A5K7YLR0</accession>
<organism evidence="2 3">
    <name type="scientific">Desulfosarcina alkanivorans</name>
    <dbReference type="NCBI Taxonomy" id="571177"/>
    <lineage>
        <taxon>Bacteria</taxon>
        <taxon>Pseudomonadati</taxon>
        <taxon>Thermodesulfobacteriota</taxon>
        <taxon>Desulfobacteria</taxon>
        <taxon>Desulfobacterales</taxon>
        <taxon>Desulfosarcinaceae</taxon>
        <taxon>Desulfosarcina</taxon>
    </lineage>
</organism>
<evidence type="ECO:0000313" key="3">
    <source>
        <dbReference type="Proteomes" id="UP000427906"/>
    </source>
</evidence>